<name>A0A0H5RAS4_9EUKA</name>
<organism evidence="1">
    <name type="scientific">Spongospora subterranea</name>
    <dbReference type="NCBI Taxonomy" id="70186"/>
    <lineage>
        <taxon>Eukaryota</taxon>
        <taxon>Sar</taxon>
        <taxon>Rhizaria</taxon>
        <taxon>Endomyxa</taxon>
        <taxon>Phytomyxea</taxon>
        <taxon>Plasmodiophorida</taxon>
        <taxon>Plasmodiophoridae</taxon>
        <taxon>Spongospora</taxon>
    </lineage>
</organism>
<dbReference type="EMBL" id="HACM01010828">
    <property type="protein sequence ID" value="CRZ11270.1"/>
    <property type="molecule type" value="Transcribed_RNA"/>
</dbReference>
<proteinExistence type="predicted"/>
<dbReference type="AlphaFoldDB" id="A0A0H5RAS4"/>
<feature type="non-terminal residue" evidence="1">
    <location>
        <position position="1"/>
    </location>
</feature>
<protein>
    <submittedName>
        <fullName evidence="1">Uncharacterized protein</fullName>
    </submittedName>
</protein>
<accession>A0A0H5RAS4</accession>
<sequence length="106" mass="11982">WSTFLKTLYSSWRDILLGCSTDGAISRTGTRHGECTMEFIDSHMVWTPSARSGNTARFQGMPSTNLFNCADWAFEASTEFGSEYALDMSQRLPTFFGLRWIRAVHG</sequence>
<reference evidence="1" key="1">
    <citation type="submission" date="2015-04" db="EMBL/GenBank/DDBJ databases">
        <title>The genome sequence of the plant pathogenic Rhizarian Plasmodiophora brassicae reveals insights in its biotrophic life cycle and the origin of chitin synthesis.</title>
        <authorList>
            <person name="Schwelm A."/>
            <person name="Fogelqvist J."/>
            <person name="Knaust A."/>
            <person name="Julke S."/>
            <person name="Lilja T."/>
            <person name="Dhandapani V."/>
            <person name="Bonilla-Rosso G."/>
            <person name="Karlsson M."/>
            <person name="Shevchenko A."/>
            <person name="Choi S.R."/>
            <person name="Kim H.G."/>
            <person name="Park J.Y."/>
            <person name="Lim Y.P."/>
            <person name="Ludwig-Muller J."/>
            <person name="Dixelius C."/>
        </authorList>
    </citation>
    <scope>NUCLEOTIDE SEQUENCE</scope>
    <source>
        <tissue evidence="1">Potato root galls</tissue>
    </source>
</reference>
<evidence type="ECO:0000313" key="1">
    <source>
        <dbReference type="EMBL" id="CRZ11270.1"/>
    </source>
</evidence>